<keyword evidence="3" id="KW-1185">Reference proteome</keyword>
<evidence type="ECO:0000313" key="3">
    <source>
        <dbReference type="Proteomes" id="UP000765509"/>
    </source>
</evidence>
<proteinExistence type="predicted"/>
<dbReference type="Gene3D" id="1.10.340.70">
    <property type="match status" value="1"/>
</dbReference>
<feature type="domain" description="Integrase zinc-binding" evidence="1">
    <location>
        <begin position="78"/>
        <end position="124"/>
    </location>
</feature>
<accession>A0A9Q3J2I5</accession>
<reference evidence="2" key="1">
    <citation type="submission" date="2021-03" db="EMBL/GenBank/DDBJ databases">
        <title>Draft genome sequence of rust myrtle Austropuccinia psidii MF-1, a brazilian biotype.</title>
        <authorList>
            <person name="Quecine M.C."/>
            <person name="Pachon D.M.R."/>
            <person name="Bonatelli M.L."/>
            <person name="Correr F.H."/>
            <person name="Franceschini L.M."/>
            <person name="Leite T.F."/>
            <person name="Margarido G.R.A."/>
            <person name="Almeida C.A."/>
            <person name="Ferrarezi J.A."/>
            <person name="Labate C.A."/>
        </authorList>
    </citation>
    <scope>NUCLEOTIDE SEQUENCE</scope>
    <source>
        <strain evidence="2">MF-1</strain>
    </source>
</reference>
<evidence type="ECO:0000313" key="2">
    <source>
        <dbReference type="EMBL" id="MBW0554267.1"/>
    </source>
</evidence>
<dbReference type="EMBL" id="AVOT02060902">
    <property type="protein sequence ID" value="MBW0554267.1"/>
    <property type="molecule type" value="Genomic_DNA"/>
</dbReference>
<name>A0A9Q3J2I5_9BASI</name>
<dbReference type="AlphaFoldDB" id="A0A9Q3J2I5"/>
<dbReference type="Pfam" id="PF17921">
    <property type="entry name" value="Integrase_H2C2"/>
    <property type="match status" value="1"/>
</dbReference>
<sequence length="124" mass="14352">MNAQQLIKKDEVHPLRAFAVKVECFLNLIESIQKKLWQYSTYRSILQASGKCKNFQYYAIDSSSQLFLFKDWVVAPNDPTIQPSILQKRNDSPLAGHPGQEKTLKLVKQDSHWSSMTTFIKDYV</sequence>
<protein>
    <recommendedName>
        <fullName evidence="1">Integrase zinc-binding domain-containing protein</fullName>
    </recommendedName>
</protein>
<dbReference type="Proteomes" id="UP000765509">
    <property type="component" value="Unassembled WGS sequence"/>
</dbReference>
<evidence type="ECO:0000259" key="1">
    <source>
        <dbReference type="Pfam" id="PF17921"/>
    </source>
</evidence>
<gene>
    <name evidence="2" type="ORF">O181_093982</name>
</gene>
<comment type="caution">
    <text evidence="2">The sequence shown here is derived from an EMBL/GenBank/DDBJ whole genome shotgun (WGS) entry which is preliminary data.</text>
</comment>
<organism evidence="2 3">
    <name type="scientific">Austropuccinia psidii MF-1</name>
    <dbReference type="NCBI Taxonomy" id="1389203"/>
    <lineage>
        <taxon>Eukaryota</taxon>
        <taxon>Fungi</taxon>
        <taxon>Dikarya</taxon>
        <taxon>Basidiomycota</taxon>
        <taxon>Pucciniomycotina</taxon>
        <taxon>Pucciniomycetes</taxon>
        <taxon>Pucciniales</taxon>
        <taxon>Sphaerophragmiaceae</taxon>
        <taxon>Austropuccinia</taxon>
    </lineage>
</organism>
<dbReference type="InterPro" id="IPR041588">
    <property type="entry name" value="Integrase_H2C2"/>
</dbReference>